<sequence>MGLTVDTPSGTLRGTADGGVHAWLGVPYAEPPVRFAAPQTVRPWTGVRSADRPGPAAVQDPAPATLVPKAVPGFSEDCLTVNVWAPPDARDLPVVVWLHGGLFQVGSASAAAYSGAALAARGVVVVGVNYRLGAFGYLAVPGGANFGLQDQELALQWTHAHVAAFGGDPARITLMGQSAGAYAILALATRPVRSLVQRVILQSTPFSVDTADRARAVQAAEVFAEAAGVADLEGLRALPTEAVLRAQLAATDRWRRIVPGGPPFVPFVDGDFLTTAPGAAALSDSLAGLDVLLGVTDGEYVEGLPPQVPPRVFGDRFAAPTCELAAHLGAYCYQWRFPRHQHGVHHCAELPYVLGNLEAFAGSPALGGTVRQRRALVEVAQHAWTGFITDGDPGWAPYTAPDWTAMAFGEDTGPVSLTIR</sequence>
<organism evidence="5 6">
    <name type="scientific">Crossiella equi</name>
    <dbReference type="NCBI Taxonomy" id="130796"/>
    <lineage>
        <taxon>Bacteria</taxon>
        <taxon>Bacillati</taxon>
        <taxon>Actinomycetota</taxon>
        <taxon>Actinomycetes</taxon>
        <taxon>Pseudonocardiales</taxon>
        <taxon>Pseudonocardiaceae</taxon>
        <taxon>Crossiella</taxon>
    </lineage>
</organism>
<evidence type="ECO:0000256" key="3">
    <source>
        <dbReference type="RuleBase" id="RU361235"/>
    </source>
</evidence>
<dbReference type="InterPro" id="IPR002018">
    <property type="entry name" value="CarbesteraseB"/>
</dbReference>
<dbReference type="InterPro" id="IPR019819">
    <property type="entry name" value="Carboxylesterase_B_CS"/>
</dbReference>
<dbReference type="InterPro" id="IPR050309">
    <property type="entry name" value="Type-B_Carboxylest/Lipase"/>
</dbReference>
<name>A0ABS5A754_9PSEU</name>
<dbReference type="PROSITE" id="PS00941">
    <property type="entry name" value="CARBOXYLESTERASE_B_2"/>
    <property type="match status" value="1"/>
</dbReference>
<evidence type="ECO:0000259" key="4">
    <source>
        <dbReference type="Pfam" id="PF00135"/>
    </source>
</evidence>
<comment type="caution">
    <text evidence="5">The sequence shown here is derived from an EMBL/GenBank/DDBJ whole genome shotgun (WGS) entry which is preliminary data.</text>
</comment>
<dbReference type="RefSeq" id="WP_158103293.1">
    <property type="nucleotide sequence ID" value="NZ_JAGIOO010000001.1"/>
</dbReference>
<dbReference type="EC" id="3.1.1.-" evidence="3"/>
<dbReference type="PANTHER" id="PTHR11559">
    <property type="entry name" value="CARBOXYLESTERASE"/>
    <property type="match status" value="1"/>
</dbReference>
<dbReference type="Gene3D" id="3.40.50.1820">
    <property type="entry name" value="alpha/beta hydrolase"/>
    <property type="match status" value="2"/>
</dbReference>
<keyword evidence="2 3" id="KW-0378">Hydrolase</keyword>
<evidence type="ECO:0000256" key="1">
    <source>
        <dbReference type="ARBA" id="ARBA00005964"/>
    </source>
</evidence>
<keyword evidence="6" id="KW-1185">Reference proteome</keyword>
<dbReference type="GO" id="GO:0016787">
    <property type="term" value="F:hydrolase activity"/>
    <property type="evidence" value="ECO:0007669"/>
    <property type="project" value="UniProtKB-KW"/>
</dbReference>
<proteinExistence type="inferred from homology"/>
<accession>A0ABS5A754</accession>
<feature type="domain" description="Carboxylesterase type B" evidence="4">
    <location>
        <begin position="4"/>
        <end position="301"/>
    </location>
</feature>
<dbReference type="EMBL" id="JAGIOO010000001">
    <property type="protein sequence ID" value="MBP2472423.1"/>
    <property type="molecule type" value="Genomic_DNA"/>
</dbReference>
<gene>
    <name evidence="5" type="ORF">JOF53_001295</name>
</gene>
<evidence type="ECO:0000256" key="2">
    <source>
        <dbReference type="ARBA" id="ARBA00022801"/>
    </source>
</evidence>
<dbReference type="SUPFAM" id="SSF53474">
    <property type="entry name" value="alpha/beta-Hydrolases"/>
    <property type="match status" value="1"/>
</dbReference>
<dbReference type="InterPro" id="IPR029058">
    <property type="entry name" value="AB_hydrolase_fold"/>
</dbReference>
<dbReference type="InterPro" id="IPR019826">
    <property type="entry name" value="Carboxylesterase_B_AS"/>
</dbReference>
<dbReference type="PROSITE" id="PS00122">
    <property type="entry name" value="CARBOXYLESTERASE_B_1"/>
    <property type="match status" value="1"/>
</dbReference>
<evidence type="ECO:0000313" key="6">
    <source>
        <dbReference type="Proteomes" id="UP001519363"/>
    </source>
</evidence>
<reference evidence="5 6" key="1">
    <citation type="submission" date="2021-03" db="EMBL/GenBank/DDBJ databases">
        <title>Sequencing the genomes of 1000 actinobacteria strains.</title>
        <authorList>
            <person name="Klenk H.-P."/>
        </authorList>
    </citation>
    <scope>NUCLEOTIDE SEQUENCE [LARGE SCALE GENOMIC DNA]</scope>
    <source>
        <strain evidence="5 6">DSM 44580</strain>
    </source>
</reference>
<evidence type="ECO:0000313" key="5">
    <source>
        <dbReference type="EMBL" id="MBP2472423.1"/>
    </source>
</evidence>
<protein>
    <recommendedName>
        <fullName evidence="3">Carboxylic ester hydrolase</fullName>
        <ecNumber evidence="3">3.1.1.-</ecNumber>
    </recommendedName>
</protein>
<comment type="similarity">
    <text evidence="1 3">Belongs to the type-B carboxylesterase/lipase family.</text>
</comment>
<dbReference type="Pfam" id="PF00135">
    <property type="entry name" value="COesterase"/>
    <property type="match status" value="1"/>
</dbReference>
<dbReference type="Proteomes" id="UP001519363">
    <property type="component" value="Unassembled WGS sequence"/>
</dbReference>